<proteinExistence type="predicted"/>
<dbReference type="PaxDb" id="4113-PGSC0003DMT400039575"/>
<reference evidence="2" key="2">
    <citation type="submission" date="2015-06" db="UniProtKB">
        <authorList>
            <consortium name="EnsemblPlants"/>
        </authorList>
    </citation>
    <scope>IDENTIFICATION</scope>
    <source>
        <strain evidence="2">DM1-3 516 R44</strain>
    </source>
</reference>
<evidence type="ECO:0000313" key="2">
    <source>
        <dbReference type="EnsemblPlants" id="PGSC0003DMT400039575"/>
    </source>
</evidence>
<dbReference type="InParanoid" id="M1B8H6"/>
<reference evidence="3" key="1">
    <citation type="journal article" date="2011" name="Nature">
        <title>Genome sequence and analysis of the tuber crop potato.</title>
        <authorList>
            <consortium name="The Potato Genome Sequencing Consortium"/>
        </authorList>
    </citation>
    <scope>NUCLEOTIDE SEQUENCE [LARGE SCALE GENOMIC DNA]</scope>
    <source>
        <strain evidence="3">cv. DM1-3 516 R44</strain>
    </source>
</reference>
<keyword evidence="3" id="KW-1185">Reference proteome</keyword>
<evidence type="ECO:0000313" key="3">
    <source>
        <dbReference type="Proteomes" id="UP000011115"/>
    </source>
</evidence>
<dbReference type="HOGENOM" id="CLU_3128026_0_0_1"/>
<evidence type="ECO:0000256" key="1">
    <source>
        <dbReference type="SAM" id="MobiDB-lite"/>
    </source>
</evidence>
<protein>
    <submittedName>
        <fullName evidence="2">Uncharacterized protein</fullName>
    </submittedName>
</protein>
<organism evidence="2 3">
    <name type="scientific">Solanum tuberosum</name>
    <name type="common">Potato</name>
    <dbReference type="NCBI Taxonomy" id="4113"/>
    <lineage>
        <taxon>Eukaryota</taxon>
        <taxon>Viridiplantae</taxon>
        <taxon>Streptophyta</taxon>
        <taxon>Embryophyta</taxon>
        <taxon>Tracheophyta</taxon>
        <taxon>Spermatophyta</taxon>
        <taxon>Magnoliopsida</taxon>
        <taxon>eudicotyledons</taxon>
        <taxon>Gunneridae</taxon>
        <taxon>Pentapetalae</taxon>
        <taxon>asterids</taxon>
        <taxon>lamiids</taxon>
        <taxon>Solanales</taxon>
        <taxon>Solanaceae</taxon>
        <taxon>Solanoideae</taxon>
        <taxon>Solaneae</taxon>
        <taxon>Solanum</taxon>
    </lineage>
</organism>
<dbReference type="EnsemblPlants" id="PGSC0003DMT400039575">
    <property type="protein sequence ID" value="PGSC0003DMT400039575"/>
    <property type="gene ID" value="PGSC0003DMG402015311"/>
</dbReference>
<dbReference type="Proteomes" id="UP000011115">
    <property type="component" value="Unassembled WGS sequence"/>
</dbReference>
<name>M1B8H6_SOLTU</name>
<sequence>MNKRTAQPLEPPGLKGFPKQKQRLATIIRICPAMRNKKAPTPNPVEISES</sequence>
<feature type="region of interest" description="Disordered" evidence="1">
    <location>
        <begin position="1"/>
        <end position="21"/>
    </location>
</feature>
<dbReference type="AlphaFoldDB" id="M1B8H6"/>
<accession>M1B8H6</accession>
<dbReference type="Gramene" id="PGSC0003DMT400039575">
    <property type="protein sequence ID" value="PGSC0003DMT400039575"/>
    <property type="gene ID" value="PGSC0003DMG402015311"/>
</dbReference>